<keyword evidence="2" id="KW-1185">Reference proteome</keyword>
<name>K7QNJ2_9CAUD</name>
<dbReference type="Proteomes" id="UP000009395">
    <property type="component" value="Segment"/>
</dbReference>
<evidence type="ECO:0000313" key="1">
    <source>
        <dbReference type="EMBL" id="AFV50825.1"/>
    </source>
</evidence>
<dbReference type="KEGG" id="vg:14181330"/>
<protein>
    <submittedName>
        <fullName evidence="1">Uncharacterized protein</fullName>
    </submittedName>
</protein>
<dbReference type="RefSeq" id="YP_007112890.1">
    <property type="nucleotide sequence ID" value="NC_019726.1"/>
</dbReference>
<evidence type="ECO:0000313" key="2">
    <source>
        <dbReference type="Proteomes" id="UP000009395"/>
    </source>
</evidence>
<dbReference type="EMBL" id="JX878671">
    <property type="protein sequence ID" value="AFV50825.1"/>
    <property type="molecule type" value="Genomic_DNA"/>
</dbReference>
<accession>K7QNJ2</accession>
<organism evidence="1 2">
    <name type="scientific">Staphylococcus phage JD007</name>
    <dbReference type="NCBI Taxonomy" id="1239383"/>
    <lineage>
        <taxon>Viruses</taxon>
        <taxon>Duplodnaviria</taxon>
        <taxon>Heunggongvirae</taxon>
        <taxon>Uroviricota</taxon>
        <taxon>Caudoviricetes</taxon>
        <taxon>Herelleviridae</taxon>
        <taxon>Twortvirinae</taxon>
        <taxon>Kayvirus</taxon>
        <taxon>Kayvirus JD7</taxon>
    </lineage>
</organism>
<dbReference type="GeneID" id="14181330"/>
<proteinExistence type="predicted"/>
<reference evidence="1 2" key="1">
    <citation type="journal article" date="2012" name="J. Virol.">
        <title>Complete Genome Sequence of Wide-Host-Range Staphylococcus aureus Phage JD007.</title>
        <authorList>
            <person name="Cui Z."/>
            <person name="Song Z."/>
            <person name="Wang Y."/>
            <person name="Zeng L."/>
            <person name="Shen W."/>
            <person name="Wang Z."/>
            <person name="Li Q."/>
            <person name="He P."/>
            <person name="Qin J."/>
            <person name="Guo X."/>
        </authorList>
    </citation>
    <scope>NUCLEOTIDE SEQUENCE [LARGE SCALE GENOMIC DNA]</scope>
</reference>
<sequence length="105" mass="11993">MKVESIARFFNDKVLQIEGYKVRFLQASSSYILDIDTVDESVLFLEAQVSTLSGNHLLDTNIIVEKPETLSAEELYTEISNKLQAIVGDQTKTDIELSRYFKEEK</sequence>